<dbReference type="SUPFAM" id="SSF53850">
    <property type="entry name" value="Periplasmic binding protein-like II"/>
    <property type="match status" value="1"/>
</dbReference>
<dbReference type="InterPro" id="IPR000847">
    <property type="entry name" value="LysR_HTH_N"/>
</dbReference>
<evidence type="ECO:0000259" key="5">
    <source>
        <dbReference type="PROSITE" id="PS50931"/>
    </source>
</evidence>
<dbReference type="PANTHER" id="PTHR30126">
    <property type="entry name" value="HTH-TYPE TRANSCRIPTIONAL REGULATOR"/>
    <property type="match status" value="1"/>
</dbReference>
<feature type="domain" description="HTH lysR-type" evidence="5">
    <location>
        <begin position="8"/>
        <end position="65"/>
    </location>
</feature>
<evidence type="ECO:0000256" key="2">
    <source>
        <dbReference type="ARBA" id="ARBA00023015"/>
    </source>
</evidence>
<reference evidence="7" key="1">
    <citation type="journal article" date="2019" name="Int. J. Syst. Evol. Microbiol.">
        <title>The Global Catalogue of Microorganisms (GCM) 10K type strain sequencing project: providing services to taxonomists for standard genome sequencing and annotation.</title>
        <authorList>
            <consortium name="The Broad Institute Genomics Platform"/>
            <consortium name="The Broad Institute Genome Sequencing Center for Infectious Disease"/>
            <person name="Wu L."/>
            <person name="Ma J."/>
        </authorList>
    </citation>
    <scope>NUCLEOTIDE SEQUENCE [LARGE SCALE GENOMIC DNA]</scope>
    <source>
        <strain evidence="7">KCTC 12847</strain>
    </source>
</reference>
<dbReference type="InterPro" id="IPR036390">
    <property type="entry name" value="WH_DNA-bd_sf"/>
</dbReference>
<evidence type="ECO:0000256" key="3">
    <source>
        <dbReference type="ARBA" id="ARBA00023125"/>
    </source>
</evidence>
<dbReference type="InterPro" id="IPR036388">
    <property type="entry name" value="WH-like_DNA-bd_sf"/>
</dbReference>
<keyword evidence="4" id="KW-0804">Transcription</keyword>
<sequence length="305" mass="33587">MTTRIPRISLEQWAVLQAVVDEGSFAQAAEALNKSQSSVSYALKGMQEHLPVDVLTLRGRKAELSDAGEALLRRARVLIDEALRLERLADNLAQGWETEVRLAVEIIFPPDLLGRALTAFVPESRATRVQLIESVLSGTHEALLNHEADLIVTNRMPPGFLGQALMPIEFIAVAHAQHALHQLERELTSQDLAGHRQFVVRDSGLKRRQDAGWLGAEQRWTVSHLKTSIQFVTQGLGFAWLPREHIREELAAGQLKPLPLIEGGSRQETLYMVFADRDGAGPATRALAHALQDTCQAACARATGN</sequence>
<gene>
    <name evidence="6" type="ORF">ACFOEI_09010</name>
</gene>
<dbReference type="Gene3D" id="3.40.190.290">
    <property type="match status" value="1"/>
</dbReference>
<dbReference type="Proteomes" id="UP001595640">
    <property type="component" value="Unassembled WGS sequence"/>
</dbReference>
<comment type="similarity">
    <text evidence="1">Belongs to the LysR transcriptional regulatory family.</text>
</comment>
<dbReference type="SUPFAM" id="SSF46785">
    <property type="entry name" value="Winged helix' DNA-binding domain"/>
    <property type="match status" value="1"/>
</dbReference>
<dbReference type="Pfam" id="PF00126">
    <property type="entry name" value="HTH_1"/>
    <property type="match status" value="1"/>
</dbReference>
<organism evidence="6 7">
    <name type="scientific">Modicisalibacter luteus</name>
    <dbReference type="NCBI Taxonomy" id="453962"/>
    <lineage>
        <taxon>Bacteria</taxon>
        <taxon>Pseudomonadati</taxon>
        <taxon>Pseudomonadota</taxon>
        <taxon>Gammaproteobacteria</taxon>
        <taxon>Oceanospirillales</taxon>
        <taxon>Halomonadaceae</taxon>
        <taxon>Modicisalibacter</taxon>
    </lineage>
</organism>
<dbReference type="Gene3D" id="1.10.10.10">
    <property type="entry name" value="Winged helix-like DNA-binding domain superfamily/Winged helix DNA-binding domain"/>
    <property type="match status" value="1"/>
</dbReference>
<evidence type="ECO:0000256" key="1">
    <source>
        <dbReference type="ARBA" id="ARBA00009437"/>
    </source>
</evidence>
<dbReference type="PANTHER" id="PTHR30126:SF88">
    <property type="entry name" value="TRANSCRIPTIONAL REGULATOR-RELATED"/>
    <property type="match status" value="1"/>
</dbReference>
<evidence type="ECO:0000256" key="4">
    <source>
        <dbReference type="ARBA" id="ARBA00023163"/>
    </source>
</evidence>
<comment type="caution">
    <text evidence="6">The sequence shown here is derived from an EMBL/GenBank/DDBJ whole genome shotgun (WGS) entry which is preliminary data.</text>
</comment>
<dbReference type="RefSeq" id="WP_019019401.1">
    <property type="nucleotide sequence ID" value="NZ_BMXD01000002.1"/>
</dbReference>
<proteinExistence type="inferred from homology"/>
<dbReference type="EMBL" id="JBHRUH010000015">
    <property type="protein sequence ID" value="MFC3292210.1"/>
    <property type="molecule type" value="Genomic_DNA"/>
</dbReference>
<protein>
    <submittedName>
        <fullName evidence="6">LysR family transcriptional regulator</fullName>
    </submittedName>
</protein>
<name>A0ABV7M119_9GAMM</name>
<dbReference type="Pfam" id="PF03466">
    <property type="entry name" value="LysR_substrate"/>
    <property type="match status" value="1"/>
</dbReference>
<dbReference type="InterPro" id="IPR005119">
    <property type="entry name" value="LysR_subst-bd"/>
</dbReference>
<evidence type="ECO:0000313" key="6">
    <source>
        <dbReference type="EMBL" id="MFC3292210.1"/>
    </source>
</evidence>
<keyword evidence="3" id="KW-0238">DNA-binding</keyword>
<evidence type="ECO:0000313" key="7">
    <source>
        <dbReference type="Proteomes" id="UP001595640"/>
    </source>
</evidence>
<keyword evidence="2" id="KW-0805">Transcription regulation</keyword>
<dbReference type="PROSITE" id="PS50931">
    <property type="entry name" value="HTH_LYSR"/>
    <property type="match status" value="1"/>
</dbReference>
<keyword evidence="7" id="KW-1185">Reference proteome</keyword>
<accession>A0ABV7M119</accession>